<dbReference type="AlphaFoldDB" id="A0A1J5REW4"/>
<name>A0A1J5REW4_9ZZZZ</name>
<reference evidence="1" key="1">
    <citation type="submission" date="2016-10" db="EMBL/GenBank/DDBJ databases">
        <title>Sequence of Gallionella enrichment culture.</title>
        <authorList>
            <person name="Poehlein A."/>
            <person name="Muehling M."/>
            <person name="Daniel R."/>
        </authorList>
    </citation>
    <scope>NUCLEOTIDE SEQUENCE</scope>
</reference>
<evidence type="ECO:0000313" key="1">
    <source>
        <dbReference type="EMBL" id="OIQ94646.1"/>
    </source>
</evidence>
<sequence length="455" mass="49023">MNHRPTSRIARRLAQLSLVAATAALLLPGAAQAVPSFARQTGMACEACHTVFPELTPFGRRFKLNGYTIDNLPQVSDVSTNKEETLLLNQLPPLSFMLQASVTSTKKARPDTAAGTGNVPAGANAQNGQTQFPQQASLFYAGRIASNLGAFVQMTYDGTSGSFGWDNTDIRYAKNVNSNFLWGASLNTNPTVQDVWNSTPAWQVPFDQRSATAPSGAAATQIDGTLGGTGVAGLSVYGYWNNSLYAELGAYRSAPAAAAPLDSTNTSVVDGLAPYWRLAYERQWDRNSWQVGAYGLNAKLFPGGGIPLSGPTDRYNDVALDTQYQYIGDESIYSVMGTYIKETQTLNASFPGSSPDLKTLRVGGSYYYRRQYGAGLGYFSTTGSADAAVYAANANNLPDTKGWTAEFDWIPYQNTKLALQYTAYNKFNGGGDNYDGAGRNASDNNTLYLLGWINF</sequence>
<accession>A0A1J5REW4</accession>
<comment type="caution">
    <text evidence="1">The sequence shown here is derived from an EMBL/GenBank/DDBJ whole genome shotgun (WGS) entry which is preliminary data.</text>
</comment>
<protein>
    <recommendedName>
        <fullName evidence="2">Cytochrome C</fullName>
    </recommendedName>
</protein>
<dbReference type="EMBL" id="MLJW01000182">
    <property type="protein sequence ID" value="OIQ94646.1"/>
    <property type="molecule type" value="Genomic_DNA"/>
</dbReference>
<organism evidence="1">
    <name type="scientific">mine drainage metagenome</name>
    <dbReference type="NCBI Taxonomy" id="410659"/>
    <lineage>
        <taxon>unclassified sequences</taxon>
        <taxon>metagenomes</taxon>
        <taxon>ecological metagenomes</taxon>
    </lineage>
</organism>
<evidence type="ECO:0008006" key="2">
    <source>
        <dbReference type="Google" id="ProtNLM"/>
    </source>
</evidence>
<proteinExistence type="predicted"/>
<gene>
    <name evidence="1" type="ORF">GALL_234020</name>
</gene>